<sequence>MTTREEFRGGTHMHVKKWFVAGVLMCALVLAGCQQSNVSDAAAGQAQETQTEQETPTDQKTQEEQPKNTVLRLAGGDTGLPNPFRHHPRGPGMAKMQLLYDSLLEKNEEGLIPWLAADWKMSEDGKVITFSLVEGAVWHDGEPLTAEDVVFTYEYYQKHPPVSNSLMADGGYIIESVKAPDSKTVQMTVRQPSATHLANIGFMRILPKHIWETVEDPAAYEGEDAVVGSGPFVMDSYNPQQGTYRFLAFQDYWGANPRVAAIEWVPVSDAVLAFENNEISLINASTDVLARYENQPDFTIDSKHSFHNYRLMMNMERRSEFQAIELRQALAYAIDREGLIEKVERGSGAIGSMGYIPEANKWYNPNVKQYDYDIEKAKALIGEASHTFSLIIGNDPKEVRIAELMKIDLDQVGITLNIESVDSKSRDEAVQKENYELALINTGGLGGDPDYLRVTYADEQATGLASTIPGYANEAINRLATVQRTEMDEAKRKELIDQLQEMIAEEVPMILLYGAVDNHLYRPAEYDGWMYRYDHNKTDHNKLSYLERNDQ</sequence>
<reference evidence="4" key="1">
    <citation type="submission" date="2017-05" db="EMBL/GenBank/DDBJ databases">
        <authorList>
            <person name="Varghese N."/>
            <person name="Submissions S."/>
        </authorList>
    </citation>
    <scope>NUCLEOTIDE SEQUENCE</scope>
    <source>
        <strain evidence="4">Su22</strain>
    </source>
</reference>
<dbReference type="PIRSF" id="PIRSF002741">
    <property type="entry name" value="MppA"/>
    <property type="match status" value="1"/>
</dbReference>
<dbReference type="PANTHER" id="PTHR30290:SF64">
    <property type="entry name" value="ABC TRANSPORTER PERIPLASMIC BINDING PROTEIN"/>
    <property type="match status" value="1"/>
</dbReference>
<dbReference type="PANTHER" id="PTHR30290">
    <property type="entry name" value="PERIPLASMIC BINDING COMPONENT OF ABC TRANSPORTER"/>
    <property type="match status" value="1"/>
</dbReference>
<dbReference type="InterPro" id="IPR030678">
    <property type="entry name" value="Peptide/Ni-bd"/>
</dbReference>
<dbReference type="GO" id="GO:0043190">
    <property type="term" value="C:ATP-binding cassette (ABC) transporter complex"/>
    <property type="evidence" value="ECO:0007669"/>
    <property type="project" value="InterPro"/>
</dbReference>
<protein>
    <submittedName>
        <fullName evidence="4">Peptide/nickel transport system substrate-binding protein</fullName>
    </submittedName>
</protein>
<evidence type="ECO:0000259" key="3">
    <source>
        <dbReference type="Pfam" id="PF00496"/>
    </source>
</evidence>
<keyword evidence="1" id="KW-0732">Signal</keyword>
<organism evidence="4 5">
    <name type="scientific">Anoxynatronum buryatiense</name>
    <dbReference type="NCBI Taxonomy" id="489973"/>
    <lineage>
        <taxon>Bacteria</taxon>
        <taxon>Bacillati</taxon>
        <taxon>Bacillota</taxon>
        <taxon>Clostridia</taxon>
        <taxon>Eubacteriales</taxon>
        <taxon>Clostridiaceae</taxon>
        <taxon>Anoxynatronum</taxon>
    </lineage>
</organism>
<dbReference type="Gene3D" id="3.10.105.10">
    <property type="entry name" value="Dipeptide-binding Protein, Domain 3"/>
    <property type="match status" value="1"/>
</dbReference>
<comment type="caution">
    <text evidence="4">The sequence shown here is derived from an EMBL/GenBank/DDBJ whole genome shotgun (WGS) entry which is preliminary data.</text>
</comment>
<accession>A0AA45WXI3</accession>
<dbReference type="Gene3D" id="3.90.76.10">
    <property type="entry name" value="Dipeptide-binding Protein, Domain 1"/>
    <property type="match status" value="1"/>
</dbReference>
<dbReference type="PROSITE" id="PS51257">
    <property type="entry name" value="PROKAR_LIPOPROTEIN"/>
    <property type="match status" value="1"/>
</dbReference>
<dbReference type="RefSeq" id="WP_283409870.1">
    <property type="nucleotide sequence ID" value="NZ_FXUF01000010.1"/>
</dbReference>
<evidence type="ECO:0000256" key="2">
    <source>
        <dbReference type="SAM" id="MobiDB-lite"/>
    </source>
</evidence>
<proteinExistence type="predicted"/>
<dbReference type="InterPro" id="IPR000914">
    <property type="entry name" value="SBP_5_dom"/>
</dbReference>
<dbReference type="InterPro" id="IPR039424">
    <property type="entry name" value="SBP_5"/>
</dbReference>
<feature type="domain" description="Solute-binding protein family 5" evidence="3">
    <location>
        <begin position="111"/>
        <end position="459"/>
    </location>
</feature>
<evidence type="ECO:0000256" key="1">
    <source>
        <dbReference type="ARBA" id="ARBA00022729"/>
    </source>
</evidence>
<dbReference type="Pfam" id="PF00496">
    <property type="entry name" value="SBP_bac_5"/>
    <property type="match status" value="1"/>
</dbReference>
<dbReference type="GO" id="GO:0015833">
    <property type="term" value="P:peptide transport"/>
    <property type="evidence" value="ECO:0007669"/>
    <property type="project" value="TreeGrafter"/>
</dbReference>
<feature type="region of interest" description="Disordered" evidence="2">
    <location>
        <begin position="44"/>
        <end position="67"/>
    </location>
</feature>
<dbReference type="GO" id="GO:1904680">
    <property type="term" value="F:peptide transmembrane transporter activity"/>
    <property type="evidence" value="ECO:0007669"/>
    <property type="project" value="TreeGrafter"/>
</dbReference>
<evidence type="ECO:0000313" key="5">
    <source>
        <dbReference type="Proteomes" id="UP001158066"/>
    </source>
</evidence>
<feature type="compositionally biased region" description="Low complexity" evidence="2">
    <location>
        <begin position="45"/>
        <end position="59"/>
    </location>
</feature>
<keyword evidence="5" id="KW-1185">Reference proteome</keyword>
<dbReference type="GO" id="GO:0030288">
    <property type="term" value="C:outer membrane-bounded periplasmic space"/>
    <property type="evidence" value="ECO:0007669"/>
    <property type="project" value="TreeGrafter"/>
</dbReference>
<dbReference type="GO" id="GO:0042884">
    <property type="term" value="P:microcin transport"/>
    <property type="evidence" value="ECO:0007669"/>
    <property type="project" value="TreeGrafter"/>
</dbReference>
<dbReference type="Gene3D" id="3.40.190.10">
    <property type="entry name" value="Periplasmic binding protein-like II"/>
    <property type="match status" value="1"/>
</dbReference>
<dbReference type="AlphaFoldDB" id="A0AA45WXI3"/>
<dbReference type="CDD" id="cd08520">
    <property type="entry name" value="PBP2_NikA_DppA_OppA_like_21"/>
    <property type="match status" value="1"/>
</dbReference>
<dbReference type="Proteomes" id="UP001158066">
    <property type="component" value="Unassembled WGS sequence"/>
</dbReference>
<name>A0AA45WXI3_9CLOT</name>
<gene>
    <name evidence="4" type="ORF">SAMN06296020_11084</name>
</gene>
<dbReference type="SUPFAM" id="SSF53850">
    <property type="entry name" value="Periplasmic binding protein-like II"/>
    <property type="match status" value="1"/>
</dbReference>
<evidence type="ECO:0000313" key="4">
    <source>
        <dbReference type="EMBL" id="SMP62773.1"/>
    </source>
</evidence>
<dbReference type="EMBL" id="FXUF01000010">
    <property type="protein sequence ID" value="SMP62773.1"/>
    <property type="molecule type" value="Genomic_DNA"/>
</dbReference>